<evidence type="ECO:0000313" key="1">
    <source>
        <dbReference type="EMBL" id="EPE31981.1"/>
    </source>
</evidence>
<dbReference type="OMA" id="LMEMSPT"/>
<dbReference type="KEGG" id="glz:GLAREA_12063"/>
<dbReference type="SMART" id="SM00028">
    <property type="entry name" value="TPR"/>
    <property type="match status" value="3"/>
</dbReference>
<dbReference type="EMBL" id="KE145360">
    <property type="protein sequence ID" value="EPE31981.1"/>
    <property type="molecule type" value="Genomic_DNA"/>
</dbReference>
<protein>
    <submittedName>
        <fullName evidence="1">TPR-like protein</fullName>
    </submittedName>
</protein>
<dbReference type="PANTHER" id="PTHR45588:SF1">
    <property type="entry name" value="WW DOMAIN-CONTAINING PROTEIN"/>
    <property type="match status" value="1"/>
</dbReference>
<keyword evidence="2" id="KW-1185">Reference proteome</keyword>
<organism evidence="1 2">
    <name type="scientific">Glarea lozoyensis (strain ATCC 20868 / MF5171)</name>
    <dbReference type="NCBI Taxonomy" id="1116229"/>
    <lineage>
        <taxon>Eukaryota</taxon>
        <taxon>Fungi</taxon>
        <taxon>Dikarya</taxon>
        <taxon>Ascomycota</taxon>
        <taxon>Pezizomycotina</taxon>
        <taxon>Leotiomycetes</taxon>
        <taxon>Helotiales</taxon>
        <taxon>Helotiaceae</taxon>
        <taxon>Glarea</taxon>
    </lineage>
</organism>
<dbReference type="OrthoDB" id="414774at2759"/>
<dbReference type="SUPFAM" id="SSF48452">
    <property type="entry name" value="TPR-like"/>
    <property type="match status" value="2"/>
</dbReference>
<accession>S3DIX0</accession>
<proteinExistence type="predicted"/>
<dbReference type="Gene3D" id="1.25.40.10">
    <property type="entry name" value="Tetratricopeptide repeat domain"/>
    <property type="match status" value="2"/>
</dbReference>
<dbReference type="HOGENOM" id="CLU_011527_0_1_1"/>
<dbReference type="AlphaFoldDB" id="S3DIX0"/>
<evidence type="ECO:0000313" key="2">
    <source>
        <dbReference type="Proteomes" id="UP000016922"/>
    </source>
</evidence>
<sequence length="562" mass="63025">MDYYDLGSYHKRVSTTRKEAQIWFDRGLIWTYGFNHEEAADCFEKAIASDADCAMAYWGLALVLGPNYNKPWGTFDKEEMKRTVDRCHKALVSATALHHTATEVEGALINALQYRYPSQAPLENFSTWNQKYANAMEKVYYRFGDDLDVATLYVDALMNLTPWQLWDLKTGEPAEGSRTLDAKAAIEKGLSTEDGVNHPGLIHLYIHLMEMSPTPEVALTVADRLRGLVPDSGHLNHMPTHLDILCGDYRRAIASNSRAILADKRYLAKAGPLNFYTLYRLHNYHFRIYAAMFSGQSKIALETISEAEVSVPEELLRVKSPPMADWLEGFLGMRVHILIRFGLWQDLIDLKLPSDQALYCTTTALMHYGKGVAFAATGNINEAAKQRNLFGAAVERVPESRTLFNNKCIDILAVAAAMLKGEISYRQAKYDDAFAALKQAINLEDSLPFDEPWGWMQPTRHAYGALLLEQGHLDAAAAVYAADLGFDSTLPRPLRHPNNVWSLHGYHECLVRLGRDAEARIVEPQLRLALAIADVPVRSSCFCRIQPVRKCASMGNCQSSGE</sequence>
<dbReference type="eggNOG" id="ENOG502QU74">
    <property type="taxonomic scope" value="Eukaryota"/>
</dbReference>
<dbReference type="PANTHER" id="PTHR45588">
    <property type="entry name" value="TPR DOMAIN-CONTAINING PROTEIN"/>
    <property type="match status" value="1"/>
</dbReference>
<dbReference type="GeneID" id="19471104"/>
<dbReference type="InterPro" id="IPR019734">
    <property type="entry name" value="TPR_rpt"/>
</dbReference>
<reference evidence="1 2" key="1">
    <citation type="journal article" date="2013" name="BMC Genomics">
        <title>Genomics-driven discovery of the pneumocandin biosynthetic gene cluster in the fungus Glarea lozoyensis.</title>
        <authorList>
            <person name="Chen L."/>
            <person name="Yue Q."/>
            <person name="Zhang X."/>
            <person name="Xiang M."/>
            <person name="Wang C."/>
            <person name="Li S."/>
            <person name="Che Y."/>
            <person name="Ortiz-Lopez F.J."/>
            <person name="Bills G.F."/>
            <person name="Liu X."/>
            <person name="An Z."/>
        </authorList>
    </citation>
    <scope>NUCLEOTIDE SEQUENCE [LARGE SCALE GENOMIC DNA]</scope>
    <source>
        <strain evidence="2">ATCC 20868 / MF5171</strain>
    </source>
</reference>
<gene>
    <name evidence="1" type="ORF">GLAREA_12063</name>
</gene>
<dbReference type="Proteomes" id="UP000016922">
    <property type="component" value="Unassembled WGS sequence"/>
</dbReference>
<dbReference type="InterPro" id="IPR011990">
    <property type="entry name" value="TPR-like_helical_dom_sf"/>
</dbReference>
<name>S3DIX0_GLAL2</name>
<dbReference type="RefSeq" id="XP_008081036.1">
    <property type="nucleotide sequence ID" value="XM_008082845.1"/>
</dbReference>